<gene>
    <name evidence="2" type="ORF">BZARG_1739</name>
</gene>
<dbReference type="InterPro" id="IPR002686">
    <property type="entry name" value="Transposase_17"/>
</dbReference>
<dbReference type="RefSeq" id="WP_040288267.1">
    <property type="nucleotide sequence ID" value="NZ_AFXZ01000029.1"/>
</dbReference>
<dbReference type="InterPro" id="IPR036515">
    <property type="entry name" value="Transposase_17_sf"/>
</dbReference>
<reference evidence="2 3" key="1">
    <citation type="journal article" date="2008" name="Int. J. Syst. Evol. Microbiol.">
        <title>Bizionia argentinensis sp. nov., isolated from surface marine water in Antarctica.</title>
        <authorList>
            <person name="Bercovich A."/>
            <person name="Vazquez S.C."/>
            <person name="Yankilevich P."/>
            <person name="Coria S.H."/>
            <person name="Foti M."/>
            <person name="Hernandez E."/>
            <person name="Vidal A."/>
            <person name="Ruberto L."/>
            <person name="Melo C."/>
            <person name="Marenssi S."/>
            <person name="Criscuolo M."/>
            <person name="Memoli M."/>
            <person name="Arguelles M."/>
            <person name="Mac Cormack W.P."/>
        </authorList>
    </citation>
    <scope>NUCLEOTIDE SEQUENCE [LARGE SCALE GENOMIC DNA]</scope>
    <source>
        <strain evidence="2 3">JUB59</strain>
    </source>
</reference>
<dbReference type="SMART" id="SM01321">
    <property type="entry name" value="Y1_Tnp"/>
    <property type="match status" value="1"/>
</dbReference>
<dbReference type="STRING" id="1046627.BZARG_1739"/>
<accession>G2EDS3</accession>
<dbReference type="GO" id="GO:0006313">
    <property type="term" value="P:DNA transposition"/>
    <property type="evidence" value="ECO:0007669"/>
    <property type="project" value="InterPro"/>
</dbReference>
<dbReference type="EMBL" id="AFXZ01000029">
    <property type="protein sequence ID" value="EGV43332.2"/>
    <property type="molecule type" value="Genomic_DNA"/>
</dbReference>
<protein>
    <submittedName>
        <fullName evidence="2">Transposase</fullName>
    </submittedName>
</protein>
<dbReference type="Pfam" id="PF01797">
    <property type="entry name" value="Y1_Tnp"/>
    <property type="match status" value="1"/>
</dbReference>
<dbReference type="GO" id="GO:0003677">
    <property type="term" value="F:DNA binding"/>
    <property type="evidence" value="ECO:0007669"/>
    <property type="project" value="InterPro"/>
</dbReference>
<organism evidence="2 3">
    <name type="scientific">Bizionia argentinensis JUB59</name>
    <dbReference type="NCBI Taxonomy" id="1046627"/>
    <lineage>
        <taxon>Bacteria</taxon>
        <taxon>Pseudomonadati</taxon>
        <taxon>Bacteroidota</taxon>
        <taxon>Flavobacteriia</taxon>
        <taxon>Flavobacteriales</taxon>
        <taxon>Flavobacteriaceae</taxon>
        <taxon>Bizionia</taxon>
    </lineage>
</organism>
<feature type="domain" description="Transposase IS200-like" evidence="1">
    <location>
        <begin position="7"/>
        <end position="124"/>
    </location>
</feature>
<dbReference type="AlphaFoldDB" id="G2EDS3"/>
<dbReference type="PANTHER" id="PTHR34322">
    <property type="entry name" value="TRANSPOSASE, Y1_TNP DOMAIN-CONTAINING"/>
    <property type="match status" value="1"/>
</dbReference>
<keyword evidence="3" id="KW-1185">Reference proteome</keyword>
<evidence type="ECO:0000313" key="3">
    <source>
        <dbReference type="Proteomes" id="UP000003730"/>
    </source>
</evidence>
<dbReference type="GO" id="GO:0004803">
    <property type="term" value="F:transposase activity"/>
    <property type="evidence" value="ECO:0007669"/>
    <property type="project" value="InterPro"/>
</dbReference>
<dbReference type="Gene3D" id="3.30.70.1290">
    <property type="entry name" value="Transposase IS200-like"/>
    <property type="match status" value="1"/>
</dbReference>
<comment type="caution">
    <text evidence="2">The sequence shown here is derived from an EMBL/GenBank/DDBJ whole genome shotgun (WGS) entry which is preliminary data.</text>
</comment>
<proteinExistence type="predicted"/>
<dbReference type="PATRIC" id="fig|1046627.3.peg.1670"/>
<dbReference type="eggNOG" id="COG1943">
    <property type="taxonomic scope" value="Bacteria"/>
</dbReference>
<evidence type="ECO:0000259" key="1">
    <source>
        <dbReference type="SMART" id="SM01321"/>
    </source>
</evidence>
<dbReference type="SUPFAM" id="SSF143422">
    <property type="entry name" value="Transposase IS200-like"/>
    <property type="match status" value="1"/>
</dbReference>
<dbReference type="Proteomes" id="UP000003730">
    <property type="component" value="Unassembled WGS sequence"/>
</dbReference>
<dbReference type="PANTHER" id="PTHR34322:SF2">
    <property type="entry name" value="TRANSPOSASE IS200-LIKE DOMAIN-CONTAINING PROTEIN"/>
    <property type="match status" value="1"/>
</dbReference>
<dbReference type="OrthoDB" id="9788881at2"/>
<sequence>MKYEPLIEDNYYHIYNCGNNKEDIFLEDDNYLYFLSLTKKYLLDVVDILAYCLMKNHFHFLVKTKENQEQKKISQAFSNFFNAYAKAFNKKHQRTGGLFKDRFSRIKISVEAYLKSLVVYIHLNPVHHGFTDNFKTYKYSSFQSLLSKQPTKLDRSFVLELFDNEDNLNYVHEQKKIHISETYFLE</sequence>
<evidence type="ECO:0000313" key="2">
    <source>
        <dbReference type="EMBL" id="EGV43332.2"/>
    </source>
</evidence>
<name>G2EDS3_9FLAO</name>